<dbReference type="PANTHER" id="PTHR38116">
    <property type="entry name" value="CHROMOSOME 7, WHOLE GENOME SHOTGUN SEQUENCE"/>
    <property type="match status" value="1"/>
</dbReference>
<feature type="region of interest" description="Disordered" evidence="1">
    <location>
        <begin position="75"/>
        <end position="135"/>
    </location>
</feature>
<gene>
    <name evidence="2" type="ORF">VM1G_01643</name>
</gene>
<feature type="region of interest" description="Disordered" evidence="1">
    <location>
        <begin position="1"/>
        <end position="42"/>
    </location>
</feature>
<dbReference type="CDD" id="cd14688">
    <property type="entry name" value="bZIP_YAP"/>
    <property type="match status" value="1"/>
</dbReference>
<dbReference type="EMBL" id="CM003099">
    <property type="protein sequence ID" value="KUI66786.1"/>
    <property type="molecule type" value="Genomic_DNA"/>
</dbReference>
<feature type="compositionally biased region" description="Basic and acidic residues" evidence="1">
    <location>
        <begin position="18"/>
        <end position="41"/>
    </location>
</feature>
<protein>
    <recommendedName>
        <fullName evidence="4">BZIP domain-containing protein</fullName>
    </recommendedName>
</protein>
<proteinExistence type="predicted"/>
<dbReference type="Proteomes" id="UP000078559">
    <property type="component" value="Chromosome 2"/>
</dbReference>
<keyword evidence="3" id="KW-1185">Reference proteome</keyword>
<feature type="compositionally biased region" description="Polar residues" evidence="1">
    <location>
        <begin position="204"/>
        <end position="220"/>
    </location>
</feature>
<organism evidence="2 3">
    <name type="scientific">Cytospora mali</name>
    <name type="common">Apple Valsa canker fungus</name>
    <name type="synonym">Valsa mali</name>
    <dbReference type="NCBI Taxonomy" id="578113"/>
    <lineage>
        <taxon>Eukaryota</taxon>
        <taxon>Fungi</taxon>
        <taxon>Dikarya</taxon>
        <taxon>Ascomycota</taxon>
        <taxon>Pezizomycotina</taxon>
        <taxon>Sordariomycetes</taxon>
        <taxon>Sordariomycetidae</taxon>
        <taxon>Diaporthales</taxon>
        <taxon>Cytosporaceae</taxon>
        <taxon>Cytospora</taxon>
    </lineage>
</organism>
<dbReference type="AlphaFoldDB" id="A0A194VRG1"/>
<evidence type="ECO:0008006" key="4">
    <source>
        <dbReference type="Google" id="ProtNLM"/>
    </source>
</evidence>
<evidence type="ECO:0000256" key="1">
    <source>
        <dbReference type="SAM" id="MobiDB-lite"/>
    </source>
</evidence>
<evidence type="ECO:0000313" key="2">
    <source>
        <dbReference type="EMBL" id="KUI66786.1"/>
    </source>
</evidence>
<dbReference type="Pfam" id="PF11905">
    <property type="entry name" value="DUF3425"/>
    <property type="match status" value="1"/>
</dbReference>
<dbReference type="PANTHER" id="PTHR38116:SF5">
    <property type="entry name" value="BZIP DOMAIN-CONTAINING PROTEIN"/>
    <property type="match status" value="1"/>
</dbReference>
<evidence type="ECO:0000313" key="3">
    <source>
        <dbReference type="Proteomes" id="UP000078559"/>
    </source>
</evidence>
<accession>A0A194VRG1</accession>
<name>A0A194VRG1_CYTMA</name>
<dbReference type="OrthoDB" id="5973539at2759"/>
<dbReference type="SMR" id="A0A194VRG1"/>
<sequence length="439" mass="48400">MAMPSSRCSDKIGSTPDEQYHKPSPARRDTKSNSAVRKEQNRIASRIYRERRKQKLALLDQLLVKETTNHTVIASAANQTPAPQQETIQTGPNLSSSAGRPGGATADSTASPGTVIRSTGEKSAPSTFGDLSFDSPWPVPFNGPTWGLGMVRGATAPSAMVSDPSPPPLASSPPFMFGHEAVNPGSRAGGGSSQPWGPSTAMTLGQLSPFFSPQGQSTPASFDRSKARGMATTDASKRQQEESLGYFLDHLMNLRVPDVKRVIYVQQNGLFAAIMDNTLAISVADRSLLFTDDATSPFNKDWLETKGSAQLSVIKSRFSAMPKDLQPVDSQITVEHHVYLDLIPFPSFRDRALKALTCDPPLFDEEELCHDICNREGLVVWGSQGNDQGMDACRPWDMRSWEPKPWFLRKYPFLTGGWEDEMWKAARWWHTMRNEMIPK</sequence>
<dbReference type="InterPro" id="IPR021833">
    <property type="entry name" value="DUF3425"/>
</dbReference>
<feature type="compositionally biased region" description="Polar residues" evidence="1">
    <location>
        <begin position="75"/>
        <end position="98"/>
    </location>
</feature>
<reference evidence="2" key="1">
    <citation type="submission" date="2014-12" db="EMBL/GenBank/DDBJ databases">
        <title>Genome Sequence of Valsa Canker Pathogens Uncovers a Specific Adaption of Colonization on Woody Bark.</title>
        <authorList>
            <person name="Yin Z."/>
            <person name="Liu H."/>
            <person name="Gao X."/>
            <person name="Li Z."/>
            <person name="Song N."/>
            <person name="Ke X."/>
            <person name="Dai Q."/>
            <person name="Wu Y."/>
            <person name="Sun Y."/>
            <person name="Xu J.-R."/>
            <person name="Kang Z.K."/>
            <person name="Wang L."/>
            <person name="Huang L."/>
        </authorList>
    </citation>
    <scope>NUCLEOTIDE SEQUENCE [LARGE SCALE GENOMIC DNA]</scope>
    <source>
        <strain evidence="2">03-8</strain>
    </source>
</reference>
<feature type="region of interest" description="Disordered" evidence="1">
    <location>
        <begin position="204"/>
        <end position="238"/>
    </location>
</feature>